<keyword evidence="8" id="KW-0406">Ion transport</keyword>
<sequence>MARELHTLGWDYLMFALFIAFTVFTPLWKRLFGKQKARSKADYVFATGGVSILAVMISIARGTLGVRTVLGYPSELFYRGSAMWEIIYGMASAYPLVCFIFVPVYFNLGITSVYQYLDLRFKSRMVRCLASFTYIIRQICSLGVTVYTPSVALATVIGIPYWASITGMATICIFFSIKGGLKAAINADVIQTVTVILVSIVIIVKGTIFSGGPKEVYDINRRDGRFSFFNFNADLTVRVDTTSAWLGQLFVSLSQFGCQQNFMQRYVSLKSMKEVKRAMMSNIPIIFVFFSLSWITGLVIYSSYATCDPLSEGYINKADEILPFYVEDQLAFIPGFLGIFMATLFNGALCMMVSNLNSLATVVWEDFLTLIPKFKNLADRQQLSLIKAVTVVCGILIMGVAFGVGLLSGVIESSMMAFSATSGPLLGCFILAMLVPIANWKGTSAGMITACAFVLWIITGASTIDKSASNQFLPTSTEGCSNFTFSQSIHKPISDDYSFLPAQSSWLMQNTPTTEQSPSSNGVGYGGSIGGGVNSNYLMLNDTLARMANLTRTMATTTTAATTTAIGERTPLQYMYGISYMYYSLIGTALTVLIGYIVSLLTQDPKDAYDAKLLHPAVLRFYQRYWKGDKPYYIKDVSTVVTNITTSTSPSSPGSNGSVIRPSVGADGHSVGSGADTSEANGHTNSGAKINHAFEPQNEANIIIGLASNSKEKNSNPLEATFTSNHSMSMADAVTPINLTTSGLKQKQSASKQHPQSPTITSTDNRTMVNNDAGVGVDSIALQMPKPYHNNSSSSRPSSPHAGSGDITTSSGLDNNKLKLIDVRRSYTPLQATKENV</sequence>
<evidence type="ECO:0000256" key="6">
    <source>
        <dbReference type="ARBA" id="ARBA00022989"/>
    </source>
</evidence>
<evidence type="ECO:0000256" key="3">
    <source>
        <dbReference type="ARBA" id="ARBA00022448"/>
    </source>
</evidence>
<feature type="transmembrane region" description="Helical" evidence="12">
    <location>
        <begin position="43"/>
        <end position="66"/>
    </location>
</feature>
<evidence type="ECO:0000256" key="4">
    <source>
        <dbReference type="ARBA" id="ARBA00022475"/>
    </source>
</evidence>
<feature type="compositionally biased region" description="Low complexity" evidence="11">
    <location>
        <begin position="789"/>
        <end position="805"/>
    </location>
</feature>
<dbReference type="VEuPathDB" id="VectorBase:SCAU013624"/>
<dbReference type="STRING" id="35570.A0A1I8Q3V8"/>
<feature type="region of interest" description="Disordered" evidence="11">
    <location>
        <begin position="743"/>
        <end position="771"/>
    </location>
</feature>
<protein>
    <recommendedName>
        <fullName evidence="15">Sodium/solute symporter</fullName>
    </recommendedName>
</protein>
<feature type="transmembrane region" description="Helical" evidence="12">
    <location>
        <begin position="283"/>
        <end position="304"/>
    </location>
</feature>
<feature type="transmembrane region" description="Helical" evidence="12">
    <location>
        <begin position="580"/>
        <end position="602"/>
    </location>
</feature>
<keyword evidence="4" id="KW-1003">Cell membrane</keyword>
<keyword evidence="3" id="KW-0813">Transport</keyword>
<organism evidence="13 14">
    <name type="scientific">Stomoxys calcitrans</name>
    <name type="common">Stable fly</name>
    <name type="synonym">Conops calcitrans</name>
    <dbReference type="NCBI Taxonomy" id="35570"/>
    <lineage>
        <taxon>Eukaryota</taxon>
        <taxon>Metazoa</taxon>
        <taxon>Ecdysozoa</taxon>
        <taxon>Arthropoda</taxon>
        <taxon>Hexapoda</taxon>
        <taxon>Insecta</taxon>
        <taxon>Pterygota</taxon>
        <taxon>Neoptera</taxon>
        <taxon>Endopterygota</taxon>
        <taxon>Diptera</taxon>
        <taxon>Brachycera</taxon>
        <taxon>Muscomorpha</taxon>
        <taxon>Muscoidea</taxon>
        <taxon>Muscidae</taxon>
        <taxon>Stomoxys</taxon>
    </lineage>
</organism>
<dbReference type="Gene3D" id="1.20.1730.10">
    <property type="entry name" value="Sodium/glucose cotransporter"/>
    <property type="match status" value="1"/>
</dbReference>
<dbReference type="GO" id="GO:0015293">
    <property type="term" value="F:symporter activity"/>
    <property type="evidence" value="ECO:0007669"/>
    <property type="project" value="TreeGrafter"/>
</dbReference>
<feature type="transmembrane region" description="Helical" evidence="12">
    <location>
        <begin position="385"/>
        <end position="411"/>
    </location>
</feature>
<name>A0A1I8Q3V8_STOCA</name>
<keyword evidence="7" id="KW-0915">Sodium</keyword>
<dbReference type="PROSITE" id="PS50283">
    <property type="entry name" value="NA_SOLUT_SYMP_3"/>
    <property type="match status" value="1"/>
</dbReference>
<evidence type="ECO:0000256" key="10">
    <source>
        <dbReference type="ARBA" id="ARBA00023201"/>
    </source>
</evidence>
<accession>A0A1I8Q3V8</accession>
<feature type="transmembrane region" description="Helical" evidence="12">
    <location>
        <begin position="12"/>
        <end position="31"/>
    </location>
</feature>
<dbReference type="CDD" id="cd11492">
    <property type="entry name" value="SLC5sbd_NIS-SMVT"/>
    <property type="match status" value="1"/>
</dbReference>
<feature type="transmembrane region" description="Helical" evidence="12">
    <location>
        <begin position="417"/>
        <end position="438"/>
    </location>
</feature>
<evidence type="ECO:0000256" key="1">
    <source>
        <dbReference type="ARBA" id="ARBA00004651"/>
    </source>
</evidence>
<gene>
    <name evidence="13" type="primary">106091148</name>
</gene>
<evidence type="ECO:0000256" key="5">
    <source>
        <dbReference type="ARBA" id="ARBA00022692"/>
    </source>
</evidence>
<evidence type="ECO:0000256" key="11">
    <source>
        <dbReference type="SAM" id="MobiDB-lite"/>
    </source>
</evidence>
<feature type="transmembrane region" description="Helical" evidence="12">
    <location>
        <begin position="86"/>
        <end position="108"/>
    </location>
</feature>
<comment type="subcellular location">
    <subcellularLocation>
        <location evidence="1">Cell membrane</location>
        <topology evidence="1">Multi-pass membrane protein</topology>
    </subcellularLocation>
</comment>
<keyword evidence="10" id="KW-0739">Sodium transport</keyword>
<dbReference type="Pfam" id="PF00474">
    <property type="entry name" value="SSF"/>
    <property type="match status" value="1"/>
</dbReference>
<feature type="compositionally biased region" description="Low complexity" evidence="11">
    <location>
        <begin position="645"/>
        <end position="660"/>
    </location>
</feature>
<evidence type="ECO:0000256" key="7">
    <source>
        <dbReference type="ARBA" id="ARBA00023053"/>
    </source>
</evidence>
<feature type="transmembrane region" description="Helical" evidence="12">
    <location>
        <begin position="445"/>
        <end position="464"/>
    </location>
</feature>
<dbReference type="PANTHER" id="PTHR42985">
    <property type="entry name" value="SODIUM-COUPLED MONOCARBOXYLATE TRANSPORTER"/>
    <property type="match status" value="1"/>
</dbReference>
<evidence type="ECO:0000256" key="9">
    <source>
        <dbReference type="ARBA" id="ARBA00023136"/>
    </source>
</evidence>
<evidence type="ECO:0000256" key="8">
    <source>
        <dbReference type="ARBA" id="ARBA00023065"/>
    </source>
</evidence>
<keyword evidence="9 12" id="KW-0472">Membrane</keyword>
<dbReference type="NCBIfam" id="TIGR00813">
    <property type="entry name" value="sss"/>
    <property type="match status" value="1"/>
</dbReference>
<proteinExistence type="inferred from homology"/>
<dbReference type="InterPro" id="IPR001734">
    <property type="entry name" value="Na/solute_symporter"/>
</dbReference>
<dbReference type="GO" id="GO:0006814">
    <property type="term" value="P:sodium ion transport"/>
    <property type="evidence" value="ECO:0007669"/>
    <property type="project" value="UniProtKB-KW"/>
</dbReference>
<evidence type="ECO:0000313" key="14">
    <source>
        <dbReference type="Proteomes" id="UP000095300"/>
    </source>
</evidence>
<feature type="transmembrane region" description="Helical" evidence="12">
    <location>
        <begin position="189"/>
        <end position="208"/>
    </location>
</feature>
<keyword evidence="14" id="KW-1185">Reference proteome</keyword>
<feature type="region of interest" description="Disordered" evidence="11">
    <location>
        <begin position="645"/>
        <end position="689"/>
    </location>
</feature>
<evidence type="ECO:0008006" key="15">
    <source>
        <dbReference type="Google" id="ProtNLM"/>
    </source>
</evidence>
<feature type="compositionally biased region" description="Polar residues" evidence="11">
    <location>
        <begin position="828"/>
        <end position="837"/>
    </location>
</feature>
<dbReference type="InterPro" id="IPR038377">
    <property type="entry name" value="Na/Glc_symporter_sf"/>
</dbReference>
<evidence type="ECO:0000256" key="12">
    <source>
        <dbReference type="SAM" id="Phobius"/>
    </source>
</evidence>
<feature type="transmembrane region" description="Helical" evidence="12">
    <location>
        <begin position="129"/>
        <end position="147"/>
    </location>
</feature>
<feature type="transmembrane region" description="Helical" evidence="12">
    <location>
        <begin position="244"/>
        <end position="262"/>
    </location>
</feature>
<dbReference type="GO" id="GO:0005886">
    <property type="term" value="C:plasma membrane"/>
    <property type="evidence" value="ECO:0007669"/>
    <property type="project" value="UniProtKB-SubCell"/>
</dbReference>
<feature type="region of interest" description="Disordered" evidence="11">
    <location>
        <begin position="784"/>
        <end position="837"/>
    </location>
</feature>
<reference evidence="13" key="1">
    <citation type="submission" date="2020-05" db="UniProtKB">
        <authorList>
            <consortium name="EnsemblMetazoa"/>
        </authorList>
    </citation>
    <scope>IDENTIFICATION</scope>
    <source>
        <strain evidence="13">USDA</strain>
    </source>
</reference>
<keyword evidence="6 12" id="KW-1133">Transmembrane helix</keyword>
<evidence type="ECO:0000256" key="2">
    <source>
        <dbReference type="ARBA" id="ARBA00006434"/>
    </source>
</evidence>
<dbReference type="EnsemblMetazoa" id="SCAU013624-RA">
    <property type="protein sequence ID" value="SCAU013624-PA"/>
    <property type="gene ID" value="SCAU013624"/>
</dbReference>
<dbReference type="AlphaFoldDB" id="A0A1I8Q3V8"/>
<comment type="similarity">
    <text evidence="2">Belongs to the sodium:solute symporter (SSF) (TC 2.A.21) family.</text>
</comment>
<keyword evidence="5 12" id="KW-0812">Transmembrane</keyword>
<feature type="transmembrane region" description="Helical" evidence="12">
    <location>
        <begin position="159"/>
        <end position="177"/>
    </location>
</feature>
<feature type="transmembrane region" description="Helical" evidence="12">
    <location>
        <begin position="331"/>
        <end position="364"/>
    </location>
</feature>
<dbReference type="InterPro" id="IPR051163">
    <property type="entry name" value="Sodium:Solute_Symporter_SSF"/>
</dbReference>
<feature type="compositionally biased region" description="Polar residues" evidence="11">
    <location>
        <begin position="675"/>
        <end position="688"/>
    </location>
</feature>
<evidence type="ECO:0000313" key="13">
    <source>
        <dbReference type="EnsemblMetazoa" id="SCAU013624-PA"/>
    </source>
</evidence>
<feature type="compositionally biased region" description="Basic and acidic residues" evidence="11">
    <location>
        <begin position="816"/>
        <end position="825"/>
    </location>
</feature>
<dbReference type="PANTHER" id="PTHR42985:SF2">
    <property type="entry name" value="SODIUM-DEPENDENT MULTIVITAMIN TRANSPORTER"/>
    <property type="match status" value="1"/>
</dbReference>
<dbReference type="Proteomes" id="UP000095300">
    <property type="component" value="Unassembled WGS sequence"/>
</dbReference>
<feature type="compositionally biased region" description="Polar residues" evidence="11">
    <location>
        <begin position="743"/>
        <end position="770"/>
    </location>
</feature>
<dbReference type="OrthoDB" id="6132759at2759"/>